<dbReference type="AlphaFoldDB" id="A0A512NRU6"/>
<dbReference type="Gene3D" id="2.180.10.10">
    <property type="entry name" value="RHS repeat-associated core"/>
    <property type="match status" value="1"/>
</dbReference>
<evidence type="ECO:0000256" key="2">
    <source>
        <dbReference type="ARBA" id="ARBA00022737"/>
    </source>
</evidence>
<keyword evidence="2" id="KW-0677">Repeat</keyword>
<keyword evidence="1" id="KW-0540">Nuclease</keyword>
<dbReference type="InterPro" id="IPR031325">
    <property type="entry name" value="RHS_repeat"/>
</dbReference>
<evidence type="ECO:0000256" key="4">
    <source>
        <dbReference type="SAM" id="MobiDB-lite"/>
    </source>
</evidence>
<evidence type="ECO:0000256" key="1">
    <source>
        <dbReference type="ARBA" id="ARBA00022722"/>
    </source>
</evidence>
<gene>
    <name evidence="6" type="ORF">RSO01_88290</name>
</gene>
<accession>A0A512NRU6</accession>
<dbReference type="GO" id="GO:0003723">
    <property type="term" value="F:RNA binding"/>
    <property type="evidence" value="ECO:0007669"/>
    <property type="project" value="InterPro"/>
</dbReference>
<keyword evidence="7" id="KW-1185">Reference proteome</keyword>
<dbReference type="NCBIfam" id="TIGR01643">
    <property type="entry name" value="YD_repeat_2x"/>
    <property type="match status" value="3"/>
</dbReference>
<evidence type="ECO:0000313" key="6">
    <source>
        <dbReference type="EMBL" id="GEP61663.1"/>
    </source>
</evidence>
<dbReference type="EMBL" id="BKAJ01000244">
    <property type="protein sequence ID" value="GEP61663.1"/>
    <property type="molecule type" value="Genomic_DNA"/>
</dbReference>
<feature type="region of interest" description="Disordered" evidence="4">
    <location>
        <begin position="455"/>
        <end position="506"/>
    </location>
</feature>
<dbReference type="InterPro" id="IPR006530">
    <property type="entry name" value="YD"/>
</dbReference>
<dbReference type="InterPro" id="IPR050708">
    <property type="entry name" value="T6SS_VgrG/RHS"/>
</dbReference>
<dbReference type="GO" id="GO:0016787">
    <property type="term" value="F:hydrolase activity"/>
    <property type="evidence" value="ECO:0007669"/>
    <property type="project" value="UniProtKB-KW"/>
</dbReference>
<dbReference type="Proteomes" id="UP000321058">
    <property type="component" value="Unassembled WGS sequence"/>
</dbReference>
<keyword evidence="3" id="KW-0378">Hydrolase</keyword>
<evidence type="ECO:0000259" key="5">
    <source>
        <dbReference type="Pfam" id="PF25023"/>
    </source>
</evidence>
<dbReference type="PANTHER" id="PTHR32305:SF15">
    <property type="entry name" value="PROTEIN RHSA-RELATED"/>
    <property type="match status" value="1"/>
</dbReference>
<feature type="compositionally biased region" description="Gly residues" evidence="4">
    <location>
        <begin position="459"/>
        <end position="474"/>
    </location>
</feature>
<evidence type="ECO:0000256" key="3">
    <source>
        <dbReference type="ARBA" id="ARBA00022801"/>
    </source>
</evidence>
<comment type="caution">
    <text evidence="6">The sequence shown here is derived from an EMBL/GenBank/DDBJ whole genome shotgun (WGS) entry which is preliminary data.</text>
</comment>
<dbReference type="NCBIfam" id="TIGR03696">
    <property type="entry name" value="Rhs_assc_core"/>
    <property type="match status" value="1"/>
</dbReference>
<sequence length="653" mass="69483">MQGHAYDLLGWLTRVTDAEGRITQFTYDALSRPYRTYNTAIQAGPLVQRTYTADGLPATLTDANGYTQCSASNKPTCFAYDGFDRLATTTYPDGSTETFTYDALDNLLGRKTRASATTNIAFGYDTLNRLISKTPTSGAAVTYSYDLNSRPTGVSDNSAAINPAAPPGGSTVTYGTSYAYNALNRLTTTTWDPAPAATAPVAGPLVTFNHTYNKVNQRIGQTLNDNTWLSYPAATPATTAYTANSLNQYTAVGAVTPTYDGNGNLTSDGTYTLGYDLESRLTSANGAGNTATYAFDAQGRRKSRTINGTTTISVTDANNREVLEYDGSSGALLRWYAYGLGPNAVLNQMNITGGTRATLLPDQLGSIIASFASSTGALVKFGYQPYGTSAATATPFGYTGQRFDQESGLYYYRARHYSPRLGRFLQTDPTGAALLYAYVDNDPLNSIDPTGLAAESGWSSGGWGPSIGDSGSGSGPTTWSGTPMPASLIPTGDSAPYTGSGTPAPVVSPIQTVSPTQNPQRDPNVQLAQSGYDVRIVPIPGVSPTLDPWNLNRNSISAVEQQQIGDALRNIDSGIASSALNQVMNPHPYRNRPEPMTGAQLPPPSPQGYTTYYVNAFRGLPGTQRLVIDQGTGAAFYTNNHYKSFYPVIVINP</sequence>
<dbReference type="PANTHER" id="PTHR32305">
    <property type="match status" value="1"/>
</dbReference>
<proteinExistence type="predicted"/>
<dbReference type="Pfam" id="PF25023">
    <property type="entry name" value="TEN_YD-shell"/>
    <property type="match status" value="1"/>
</dbReference>
<dbReference type="InterPro" id="IPR016191">
    <property type="entry name" value="Ribonuclease/ribotoxin"/>
</dbReference>
<dbReference type="InterPro" id="IPR022385">
    <property type="entry name" value="Rhs_assc_core"/>
</dbReference>
<dbReference type="GO" id="GO:0004540">
    <property type="term" value="F:RNA nuclease activity"/>
    <property type="evidence" value="ECO:0007669"/>
    <property type="project" value="InterPro"/>
</dbReference>
<organism evidence="6 7">
    <name type="scientific">Reyranella soli</name>
    <dbReference type="NCBI Taxonomy" id="1230389"/>
    <lineage>
        <taxon>Bacteria</taxon>
        <taxon>Pseudomonadati</taxon>
        <taxon>Pseudomonadota</taxon>
        <taxon>Alphaproteobacteria</taxon>
        <taxon>Hyphomicrobiales</taxon>
        <taxon>Reyranellaceae</taxon>
        <taxon>Reyranella</taxon>
    </lineage>
</organism>
<dbReference type="InterPro" id="IPR056823">
    <property type="entry name" value="TEN-like_YD-shell"/>
</dbReference>
<protein>
    <recommendedName>
        <fullName evidence="5">Teneurin-like YD-shell domain-containing protein</fullName>
    </recommendedName>
</protein>
<evidence type="ECO:0000313" key="7">
    <source>
        <dbReference type="Proteomes" id="UP000321058"/>
    </source>
</evidence>
<feature type="domain" description="Teneurin-like YD-shell" evidence="5">
    <location>
        <begin position="240"/>
        <end position="428"/>
    </location>
</feature>
<reference evidence="6 7" key="1">
    <citation type="submission" date="2019-07" db="EMBL/GenBank/DDBJ databases">
        <title>Whole genome shotgun sequence of Reyranella soli NBRC 108950.</title>
        <authorList>
            <person name="Hosoyama A."/>
            <person name="Uohara A."/>
            <person name="Ohji S."/>
            <person name="Ichikawa N."/>
        </authorList>
    </citation>
    <scope>NUCLEOTIDE SEQUENCE [LARGE SCALE GENOMIC DNA]</scope>
    <source>
        <strain evidence="6 7">NBRC 108950</strain>
    </source>
</reference>
<dbReference type="OrthoDB" id="7362402at2"/>
<dbReference type="Pfam" id="PF05593">
    <property type="entry name" value="RHS_repeat"/>
    <property type="match status" value="3"/>
</dbReference>
<dbReference type="Gene3D" id="3.10.450.30">
    <property type="entry name" value="Microbial ribonucleases"/>
    <property type="match status" value="1"/>
</dbReference>
<dbReference type="RefSeq" id="WP_147156942.1">
    <property type="nucleotide sequence ID" value="NZ_BKAJ01000244.1"/>
</dbReference>
<name>A0A512NRU6_9HYPH</name>
<dbReference type="SUPFAM" id="SSF53933">
    <property type="entry name" value="Microbial ribonucleases"/>
    <property type="match status" value="1"/>
</dbReference>